<organism evidence="2">
    <name type="scientific">Chromera velia CCMP2878</name>
    <dbReference type="NCBI Taxonomy" id="1169474"/>
    <lineage>
        <taxon>Eukaryota</taxon>
        <taxon>Sar</taxon>
        <taxon>Alveolata</taxon>
        <taxon>Colpodellida</taxon>
        <taxon>Chromeraceae</taxon>
        <taxon>Chromera</taxon>
    </lineage>
</organism>
<evidence type="ECO:0000313" key="2">
    <source>
        <dbReference type="EMBL" id="CEM55762.1"/>
    </source>
</evidence>
<proteinExistence type="predicted"/>
<sequence length="320" mass="33308">MTATVFSRRNLLSAVSALAVLLPNTALAACDSSAVVCLQGSDLALFLWNPNGCLCLKGPASPASLLSIDLELTEGPEDNQSLLSSGEMATLEDQISSLETEIADAWHQKIEQTLSSPSCPSAPKLISASAPSSQVLSELTTASSQCFTDPTSTLAVGLTKDDASFQLCCLPEQSARDLRTRLPLATSASTSRVLNTLVTLQRRLLDSTFSRLSVPVAGEAVQEEENAPKGKGEKLDDADSFGGKLKDLASSLSALKLGEKGAPGDLEGTLKNLFGGLGDNSKPGTGGGLKGIDLGFDFDLDMLKEGMGEPLKALFEAGSK</sequence>
<dbReference type="VEuPathDB" id="CryptoDB:Cvel_13820"/>
<protein>
    <submittedName>
        <fullName evidence="2">Uncharacterized protein</fullName>
    </submittedName>
</protein>
<evidence type="ECO:0000256" key="1">
    <source>
        <dbReference type="SAM" id="SignalP"/>
    </source>
</evidence>
<keyword evidence="1" id="KW-0732">Signal</keyword>
<dbReference type="AlphaFoldDB" id="A0A0G4IF55"/>
<feature type="signal peptide" evidence="1">
    <location>
        <begin position="1"/>
        <end position="28"/>
    </location>
</feature>
<accession>A0A0G4IF55</accession>
<reference evidence="2" key="1">
    <citation type="submission" date="2014-11" db="EMBL/GenBank/DDBJ databases">
        <authorList>
            <person name="Otto D Thomas"/>
            <person name="Naeem Raeece"/>
        </authorList>
    </citation>
    <scope>NUCLEOTIDE SEQUENCE</scope>
</reference>
<dbReference type="EMBL" id="CDMZ01005908">
    <property type="protein sequence ID" value="CEM55762.1"/>
    <property type="molecule type" value="Genomic_DNA"/>
</dbReference>
<gene>
    <name evidence="2" type="ORF">Cvel_13820</name>
</gene>
<name>A0A0G4IF55_9ALVE</name>
<feature type="chain" id="PRO_5005193083" evidence="1">
    <location>
        <begin position="29"/>
        <end position="320"/>
    </location>
</feature>